<reference evidence="1" key="1">
    <citation type="submission" date="2022-02" db="EMBL/GenBank/DDBJ databases">
        <title>Plant Genome Project.</title>
        <authorList>
            <person name="Zhang R.-G."/>
        </authorList>
    </citation>
    <scope>NUCLEOTIDE SEQUENCE</scope>
    <source>
        <strain evidence="1">AT1</strain>
    </source>
</reference>
<dbReference type="EMBL" id="CM046390">
    <property type="protein sequence ID" value="KAI8564462.1"/>
    <property type="molecule type" value="Genomic_DNA"/>
</dbReference>
<protein>
    <submittedName>
        <fullName evidence="1">Uncharacterized protein</fullName>
    </submittedName>
</protein>
<accession>A0ACC0PI97</accession>
<organism evidence="1 2">
    <name type="scientific">Rhododendron molle</name>
    <name type="common">Chinese azalea</name>
    <name type="synonym">Azalea mollis</name>
    <dbReference type="NCBI Taxonomy" id="49168"/>
    <lineage>
        <taxon>Eukaryota</taxon>
        <taxon>Viridiplantae</taxon>
        <taxon>Streptophyta</taxon>
        <taxon>Embryophyta</taxon>
        <taxon>Tracheophyta</taxon>
        <taxon>Spermatophyta</taxon>
        <taxon>Magnoliopsida</taxon>
        <taxon>eudicotyledons</taxon>
        <taxon>Gunneridae</taxon>
        <taxon>Pentapetalae</taxon>
        <taxon>asterids</taxon>
        <taxon>Ericales</taxon>
        <taxon>Ericaceae</taxon>
        <taxon>Ericoideae</taxon>
        <taxon>Rhodoreae</taxon>
        <taxon>Rhododendron</taxon>
    </lineage>
</organism>
<keyword evidence="2" id="KW-1185">Reference proteome</keyword>
<proteinExistence type="predicted"/>
<comment type="caution">
    <text evidence="1">The sequence shown here is derived from an EMBL/GenBank/DDBJ whole genome shotgun (WGS) entry which is preliminary data.</text>
</comment>
<evidence type="ECO:0000313" key="2">
    <source>
        <dbReference type="Proteomes" id="UP001062846"/>
    </source>
</evidence>
<sequence>MEALRSSYGEDTDSDSDPLPTSAASSVHQAPNPLPPPPLDLLNPPNSLGTLDYWQGGQPSRVRSFPHVEGNYALHVYIPVSELEYCINISYIFIIVRIPPTPKKELTQFLKRVSSLVPGLNAIDVDIPLEVLCPDDLKLEQVSLGREFHISLGRTVPIRVHQIESVVAMLRQKLQFQRRYLIDFSQWEVFVNDDCTRSFLSVEVRKEGLAEIKKQIQAVNEVYKLHNLPEFYKDPRPHISIAWGMGDISDLLKRVVVEALKEFTGLRGYAGKCIFTCKFSGINYPEKELFERSSHLKLGEMSGSEPLKRLELRSIMEY</sequence>
<dbReference type="Proteomes" id="UP001062846">
    <property type="component" value="Chromosome 3"/>
</dbReference>
<gene>
    <name evidence="1" type="ORF">RHMOL_Rhmol03G0183800</name>
</gene>
<name>A0ACC0PI97_RHOML</name>
<evidence type="ECO:0000313" key="1">
    <source>
        <dbReference type="EMBL" id="KAI8564462.1"/>
    </source>
</evidence>